<protein>
    <submittedName>
        <fullName evidence="1">Uncharacterized protein</fullName>
    </submittedName>
</protein>
<keyword evidence="2" id="KW-1185">Reference proteome</keyword>
<dbReference type="Proteomes" id="UP000024635">
    <property type="component" value="Unassembled WGS sequence"/>
</dbReference>
<evidence type="ECO:0000313" key="2">
    <source>
        <dbReference type="Proteomes" id="UP000024635"/>
    </source>
</evidence>
<comment type="caution">
    <text evidence="1">The sequence shown here is derived from an EMBL/GenBank/DDBJ whole genome shotgun (WGS) entry which is preliminary data.</text>
</comment>
<sequence length="66" mass="7257">MPGYMVREIPGAHLSKQNIREEGAAGRCEDNEASSDFWLVRSAKWTPSPARIATVESNESLADPIL</sequence>
<name>A0A016X305_9BILA</name>
<dbReference type="EMBL" id="JARK01000004">
    <property type="protein sequence ID" value="EYC46216.1"/>
    <property type="molecule type" value="Genomic_DNA"/>
</dbReference>
<proteinExistence type="predicted"/>
<reference evidence="2" key="1">
    <citation type="journal article" date="2015" name="Nat. Genet.">
        <title>The genome and transcriptome of the zoonotic hookworm Ancylostoma ceylanicum identify infection-specific gene families.</title>
        <authorList>
            <person name="Schwarz E.M."/>
            <person name="Hu Y."/>
            <person name="Antoshechkin I."/>
            <person name="Miller M.M."/>
            <person name="Sternberg P.W."/>
            <person name="Aroian R.V."/>
        </authorList>
    </citation>
    <scope>NUCLEOTIDE SEQUENCE</scope>
    <source>
        <strain evidence="2">HY135</strain>
    </source>
</reference>
<organism evidence="1 2">
    <name type="scientific">Ancylostoma ceylanicum</name>
    <dbReference type="NCBI Taxonomy" id="53326"/>
    <lineage>
        <taxon>Eukaryota</taxon>
        <taxon>Metazoa</taxon>
        <taxon>Ecdysozoa</taxon>
        <taxon>Nematoda</taxon>
        <taxon>Chromadorea</taxon>
        <taxon>Rhabditida</taxon>
        <taxon>Rhabditina</taxon>
        <taxon>Rhabditomorpha</taxon>
        <taxon>Strongyloidea</taxon>
        <taxon>Ancylostomatidae</taxon>
        <taxon>Ancylostomatinae</taxon>
        <taxon>Ancylostoma</taxon>
    </lineage>
</organism>
<accession>A0A016X305</accession>
<evidence type="ECO:0000313" key="1">
    <source>
        <dbReference type="EMBL" id="EYC46216.1"/>
    </source>
</evidence>
<dbReference type="AlphaFoldDB" id="A0A016X305"/>
<gene>
    <name evidence="1" type="primary">Acey_s0404.g843</name>
    <name evidence="1" type="ORF">Y032_0404g843</name>
</gene>